<organism evidence="2 3">
    <name type="scientific">Jatropha curcas</name>
    <name type="common">Barbados nut</name>
    <dbReference type="NCBI Taxonomy" id="180498"/>
    <lineage>
        <taxon>Eukaryota</taxon>
        <taxon>Viridiplantae</taxon>
        <taxon>Streptophyta</taxon>
        <taxon>Embryophyta</taxon>
        <taxon>Tracheophyta</taxon>
        <taxon>Spermatophyta</taxon>
        <taxon>Magnoliopsida</taxon>
        <taxon>eudicotyledons</taxon>
        <taxon>Gunneridae</taxon>
        <taxon>Pentapetalae</taxon>
        <taxon>rosids</taxon>
        <taxon>fabids</taxon>
        <taxon>Malpighiales</taxon>
        <taxon>Euphorbiaceae</taxon>
        <taxon>Crotonoideae</taxon>
        <taxon>Jatropheae</taxon>
        <taxon>Jatropha</taxon>
    </lineage>
</organism>
<feature type="region of interest" description="Disordered" evidence="1">
    <location>
        <begin position="162"/>
        <end position="204"/>
    </location>
</feature>
<gene>
    <name evidence="2" type="ORF">JCGZ_08768</name>
</gene>
<evidence type="ECO:0000313" key="3">
    <source>
        <dbReference type="Proteomes" id="UP000027138"/>
    </source>
</evidence>
<keyword evidence="3" id="KW-1185">Reference proteome</keyword>
<accession>A0A067KWA5</accession>
<dbReference type="Proteomes" id="UP000027138">
    <property type="component" value="Unassembled WGS sequence"/>
</dbReference>
<dbReference type="OrthoDB" id="1888697at2759"/>
<dbReference type="KEGG" id="jcu:105635822"/>
<dbReference type="AlphaFoldDB" id="A0A067KWA5"/>
<dbReference type="PANTHER" id="PTHR33356:SF34">
    <property type="match status" value="1"/>
</dbReference>
<evidence type="ECO:0000256" key="1">
    <source>
        <dbReference type="SAM" id="MobiDB-lite"/>
    </source>
</evidence>
<dbReference type="EMBL" id="KK914453">
    <property type="protein sequence ID" value="KDP36124.1"/>
    <property type="molecule type" value="Genomic_DNA"/>
</dbReference>
<proteinExistence type="predicted"/>
<dbReference type="PANTHER" id="PTHR33356">
    <property type="entry name" value="TIP41-LIKE PROTEIN"/>
    <property type="match status" value="1"/>
</dbReference>
<sequence>MAEFPPNLDDGELYLPSDIFLTEVPSKYNPYRLSCMEDLATHFASLSLLKNQPSSTPSRPPPKPPLNYQKVKMAVRDLSANHLPAGHVGFNGGGGVAGVEIGQRLYGYGNGSFLARSEPFYEFQVQPQVDSYLDTRPMLLQRPRTPIQNRVYPFRGSGFEFGGGGGRRGRESGGTGVFHPRIVHNSTNDSPFNADYKRKQGVRNKQEIQVNSQQRNSMRRVSKEEDCYYHLPPEMGLPQDWTY</sequence>
<feature type="compositionally biased region" description="Gly residues" evidence="1">
    <location>
        <begin position="162"/>
        <end position="176"/>
    </location>
</feature>
<reference evidence="2 3" key="1">
    <citation type="journal article" date="2014" name="PLoS ONE">
        <title>Global Analysis of Gene Expression Profiles in Physic Nut (Jatropha curcas L.) Seedlings Exposed to Salt Stress.</title>
        <authorList>
            <person name="Zhang L."/>
            <person name="Zhang C."/>
            <person name="Wu P."/>
            <person name="Chen Y."/>
            <person name="Li M."/>
            <person name="Jiang H."/>
            <person name="Wu G."/>
        </authorList>
    </citation>
    <scope>NUCLEOTIDE SEQUENCE [LARGE SCALE GENOMIC DNA]</scope>
    <source>
        <strain evidence="3">cv. GZQX0401</strain>
        <tissue evidence="2">Young leaves</tissue>
    </source>
</reference>
<name>A0A067KWA5_JATCU</name>
<evidence type="ECO:0000313" key="2">
    <source>
        <dbReference type="EMBL" id="KDP36124.1"/>
    </source>
</evidence>
<protein>
    <submittedName>
        <fullName evidence="2">Uncharacterized protein</fullName>
    </submittedName>
</protein>